<sequence length="479" mass="53549">MDESALDGKLGGMAWLLTTEDPALSPEARYLLVRVWLMFGTSPVRLKIKQLQELFGISRKTFLDARGELLADPRSEERRPCLVTRYQDDWPDWGPGKFTRGRPVREFRVERALGQKLASMPIDRGAVSQANKVAAALHCRAVQLGQNTDSFDGRVQVKAEDQLPSRLAIPGKLLLAILWNLADRRGVVIDAGLRRLSRLVGMSPSRVRNHLHRLEQLGFFTLRVPGLTGRFVPGKVPSALVLNSAAIGYPKLATDTPSTGIFLNLGELSPVASVHRKCDRISNKRSAAAVSGKVNDGDSDRWIEAEASAYPGLVPPHQEEEEGEEKPPPLYSAFAGEPRRAEVREYLLFKACDYVTWLVNEYPTELHDGERGERSEPDAAGALLERVERELLSNGQLRERYKGARVLLARWFCIHVWRRAREVIAVMAKNEEASPESVTENIGSRYSDILLMPVRGKTVHFLTYDCREQTDQADAKNPA</sequence>
<evidence type="ECO:0000256" key="1">
    <source>
        <dbReference type="SAM" id="MobiDB-lite"/>
    </source>
</evidence>
<feature type="region of interest" description="Disordered" evidence="1">
    <location>
        <begin position="313"/>
        <end position="333"/>
    </location>
</feature>
<dbReference type="EMBL" id="JAJGNA010000035">
    <property type="protein sequence ID" value="MCC4310328.1"/>
    <property type="molecule type" value="Genomic_DNA"/>
</dbReference>
<dbReference type="AlphaFoldDB" id="A0A9Q3UR90"/>
<keyword evidence="3" id="KW-1185">Reference proteome</keyword>
<comment type="caution">
    <text evidence="2">The sequence shown here is derived from an EMBL/GenBank/DDBJ whole genome shotgun (WGS) entry which is preliminary data.</text>
</comment>
<proteinExistence type="predicted"/>
<dbReference type="RefSeq" id="WP_067608112.1">
    <property type="nucleotide sequence ID" value="NZ_JADDOL010000018.1"/>
</dbReference>
<protein>
    <submittedName>
        <fullName evidence="2">Helix-turn-helix domain-containing protein</fullName>
    </submittedName>
</protein>
<accession>A0A9Q3UR90</accession>
<organism evidence="2 3">
    <name type="scientific">Alloalcanivorax marinus</name>
    <dbReference type="NCBI Taxonomy" id="1177169"/>
    <lineage>
        <taxon>Bacteria</taxon>
        <taxon>Pseudomonadati</taxon>
        <taxon>Pseudomonadota</taxon>
        <taxon>Gammaproteobacteria</taxon>
        <taxon>Oceanospirillales</taxon>
        <taxon>Alcanivoracaceae</taxon>
        <taxon>Alloalcanivorax</taxon>
    </lineage>
</organism>
<name>A0A9Q3UR90_9GAMM</name>
<gene>
    <name evidence="2" type="ORF">LL252_17305</name>
</gene>
<reference evidence="2" key="1">
    <citation type="submission" date="2021-10" db="EMBL/GenBank/DDBJ databases">
        <title>The diversity and Nitrogen Metabolism of Culturable Nitrate-Utilizing Bacteria Within the Oxygen Minimum Zone of the Changjiang (Yangtze River)Estuary.</title>
        <authorList>
            <person name="Zhang D."/>
            <person name="Zheng J."/>
            <person name="Liu S."/>
            <person name="He W."/>
        </authorList>
    </citation>
    <scope>NUCLEOTIDE SEQUENCE</scope>
    <source>
        <strain evidence="2">FXH-223</strain>
    </source>
</reference>
<evidence type="ECO:0000313" key="3">
    <source>
        <dbReference type="Proteomes" id="UP001108027"/>
    </source>
</evidence>
<dbReference type="Proteomes" id="UP001108027">
    <property type="component" value="Unassembled WGS sequence"/>
</dbReference>
<evidence type="ECO:0000313" key="2">
    <source>
        <dbReference type="EMBL" id="MCC4310328.1"/>
    </source>
</evidence>